<dbReference type="PANTHER" id="PTHR46769">
    <property type="entry name" value="POLYCYSTIC KIDNEY AND HEPATIC DISEASE 1 (AUTOSOMAL RECESSIVE)-LIKE 1"/>
    <property type="match status" value="1"/>
</dbReference>
<organism evidence="3 4">
    <name type="scientific">Paenibacillus donghaensis</name>
    <dbReference type="NCBI Taxonomy" id="414771"/>
    <lineage>
        <taxon>Bacteria</taxon>
        <taxon>Bacillati</taxon>
        <taxon>Bacillota</taxon>
        <taxon>Bacilli</taxon>
        <taxon>Bacillales</taxon>
        <taxon>Paenibacillaceae</taxon>
        <taxon>Paenibacillus</taxon>
    </lineage>
</organism>
<dbReference type="KEGG" id="pdh:B9T62_20795"/>
<dbReference type="EMBL" id="CP021780">
    <property type="protein sequence ID" value="ASA23030.1"/>
    <property type="molecule type" value="Genomic_DNA"/>
</dbReference>
<dbReference type="InterPro" id="IPR037524">
    <property type="entry name" value="PA14/GLEYA"/>
</dbReference>
<proteinExistence type="predicted"/>
<dbReference type="OrthoDB" id="9816557at2"/>
<reference evidence="3 4" key="1">
    <citation type="submission" date="2017-06" db="EMBL/GenBank/DDBJ databases">
        <title>Complete genome sequence of Paenibacillus donghaensis KCTC 13049T isolated from East Sea sediment, South Korea.</title>
        <authorList>
            <person name="Jung B.K."/>
            <person name="Hong S.-J."/>
            <person name="Shin J.-H."/>
        </authorList>
    </citation>
    <scope>NUCLEOTIDE SEQUENCE [LARGE SCALE GENOMIC DNA]</scope>
    <source>
        <strain evidence="3 4">KCTC 13049</strain>
    </source>
</reference>
<dbReference type="InterPro" id="IPR006530">
    <property type="entry name" value="YD"/>
</dbReference>
<dbReference type="Gene3D" id="3.90.182.10">
    <property type="entry name" value="Toxin - Anthrax Protective Antigen,domain 1"/>
    <property type="match status" value="4"/>
</dbReference>
<evidence type="ECO:0000259" key="2">
    <source>
        <dbReference type="PROSITE" id="PS51820"/>
    </source>
</evidence>
<feature type="domain" description="PA14" evidence="2">
    <location>
        <begin position="330"/>
        <end position="467"/>
    </location>
</feature>
<dbReference type="Pfam" id="PF05593">
    <property type="entry name" value="RHS_repeat"/>
    <property type="match status" value="1"/>
</dbReference>
<dbReference type="InterPro" id="IPR011658">
    <property type="entry name" value="PA14_dom"/>
</dbReference>
<dbReference type="SUPFAM" id="SSF56988">
    <property type="entry name" value="Anthrax protective antigen"/>
    <property type="match status" value="4"/>
</dbReference>
<dbReference type="InterPro" id="IPR031325">
    <property type="entry name" value="RHS_repeat"/>
</dbReference>
<sequence>MKTIRKILISLLSIVIVFTCLGGRVQLVTGLVVAKQLTSLSAASTGLKGEYYNDMALTDLKMTRTDANINFHWGEGSPVASIQLDHFSVRWTGTIKPRFTETYTYDMASDDGVRLWINGQLIIDKWVTQASVLSSSPIKMTAGQSYSIHVEYFENGGGATAELQWSSPSQKKEVVPQSQLSPPIETVGTGLKGEYYENMDLTGLKLTRVDSTVNHNWGSGSPHPFIGADTFSVRWSGTIKPKYSENYTFYINSDDGLRLWINGKLLIDKWLTRAGELTSLPISLVSGQNYDIRIEYFENTGGAASILQWASASQTKQIVPQIQLYPSIALPGVGLRGEYYNNKDLKVLSLTRTDPLIEFNWSEGSPDASVEADTFSARWSGTIKPKYSESYTFSFYSDDGLRFWVDGKLLVNQWVSQAGQFVSKPISLQAGQKYDIQIEYFENLGGASIGLLWESPSQMKEIVPQSQLYPLDERSGVGLQAEYYNNMDLTDLKFKRTDATLDYNWGDSSPDPSMEADTFSVRWSGTVSPAYSESYTFYLSSDDGARLWVNGQLLIDKWETQASELISVPITLNADQRYDIKVEYFENGVGAVAMLSWSSLTQRRQVVPQNRLYLPYKTYTPTEYKYDANGRLEEMRMSDGTVTRYKYDTNGNLIKRMN</sequence>
<protein>
    <recommendedName>
        <fullName evidence="2">PA14 domain-containing protein</fullName>
    </recommendedName>
</protein>
<dbReference type="PROSITE" id="PS51820">
    <property type="entry name" value="PA14"/>
    <property type="match status" value="4"/>
</dbReference>
<evidence type="ECO:0000313" key="4">
    <source>
        <dbReference type="Proteomes" id="UP000249890"/>
    </source>
</evidence>
<dbReference type="InterPro" id="IPR052387">
    <property type="entry name" value="Fibrocystin"/>
</dbReference>
<dbReference type="Proteomes" id="UP000249890">
    <property type="component" value="Chromosome"/>
</dbReference>
<keyword evidence="4" id="KW-1185">Reference proteome</keyword>
<feature type="domain" description="PA14" evidence="2">
    <location>
        <begin position="186"/>
        <end position="323"/>
    </location>
</feature>
<dbReference type="AlphaFoldDB" id="A0A2Z2KII2"/>
<feature type="domain" description="PA14" evidence="2">
    <location>
        <begin position="42"/>
        <end position="179"/>
    </location>
</feature>
<accession>A0A2Z2KII2</accession>
<name>A0A2Z2KII2_9BACL</name>
<dbReference type="PANTHER" id="PTHR46769:SF2">
    <property type="entry name" value="FIBROCYSTIN-L ISOFORM 2 PRECURSOR-RELATED"/>
    <property type="match status" value="1"/>
</dbReference>
<evidence type="ECO:0000313" key="3">
    <source>
        <dbReference type="EMBL" id="ASA23030.1"/>
    </source>
</evidence>
<dbReference type="NCBIfam" id="TIGR01643">
    <property type="entry name" value="YD_repeat_2x"/>
    <property type="match status" value="1"/>
</dbReference>
<dbReference type="Pfam" id="PF07691">
    <property type="entry name" value="PA14"/>
    <property type="match status" value="4"/>
</dbReference>
<dbReference type="SMART" id="SM00758">
    <property type="entry name" value="PA14"/>
    <property type="match status" value="4"/>
</dbReference>
<gene>
    <name evidence="3" type="ORF">B9T62_20795</name>
</gene>
<evidence type="ECO:0000256" key="1">
    <source>
        <dbReference type="ARBA" id="ARBA00022729"/>
    </source>
</evidence>
<keyword evidence="1" id="KW-0732">Signal</keyword>
<dbReference type="RefSeq" id="WP_087917027.1">
    <property type="nucleotide sequence ID" value="NZ_CP021780.1"/>
</dbReference>
<feature type="domain" description="PA14" evidence="2">
    <location>
        <begin position="474"/>
        <end position="611"/>
    </location>
</feature>